<proteinExistence type="predicted"/>
<dbReference type="Gene3D" id="3.40.50.720">
    <property type="entry name" value="NAD(P)-binding Rossmann-like Domain"/>
    <property type="match status" value="1"/>
</dbReference>
<evidence type="ECO:0000259" key="1">
    <source>
        <dbReference type="Pfam" id="PF13460"/>
    </source>
</evidence>
<dbReference type="STRING" id="36807.Mlaev_00732"/>
<dbReference type="PANTHER" id="PTHR48079:SF6">
    <property type="entry name" value="NAD(P)-BINDING DOMAIN-CONTAINING PROTEIN-RELATED"/>
    <property type="match status" value="1"/>
</dbReference>
<dbReference type="GO" id="GO:0004029">
    <property type="term" value="F:aldehyde dehydrogenase (NAD+) activity"/>
    <property type="evidence" value="ECO:0007669"/>
    <property type="project" value="TreeGrafter"/>
</dbReference>
<dbReference type="SUPFAM" id="SSF51735">
    <property type="entry name" value="NAD(P)-binding Rossmann-fold domains"/>
    <property type="match status" value="1"/>
</dbReference>
<dbReference type="InterPro" id="IPR016040">
    <property type="entry name" value="NAD(P)-bd_dom"/>
</dbReference>
<dbReference type="PATRIC" id="fig|36807.3.peg.756"/>
<name>A0A150HHR2_9MICO</name>
<comment type="caution">
    <text evidence="2">The sequence shown here is derived from an EMBL/GenBank/DDBJ whole genome shotgun (WGS) entry which is preliminary data.</text>
</comment>
<organism evidence="2 3">
    <name type="scientific">Microbacterium laevaniformans</name>
    <dbReference type="NCBI Taxonomy" id="36807"/>
    <lineage>
        <taxon>Bacteria</taxon>
        <taxon>Bacillati</taxon>
        <taxon>Actinomycetota</taxon>
        <taxon>Actinomycetes</taxon>
        <taxon>Micrococcales</taxon>
        <taxon>Microbacteriaceae</taxon>
        <taxon>Microbacterium</taxon>
    </lineage>
</organism>
<gene>
    <name evidence="2" type="primary">fcl_1</name>
    <name evidence="2" type="ORF">Mlaev_00732</name>
</gene>
<dbReference type="GO" id="GO:0005737">
    <property type="term" value="C:cytoplasm"/>
    <property type="evidence" value="ECO:0007669"/>
    <property type="project" value="TreeGrafter"/>
</dbReference>
<dbReference type="EC" id="1.1.1.271" evidence="2"/>
<dbReference type="InterPro" id="IPR051783">
    <property type="entry name" value="NAD(P)-dependent_oxidoreduct"/>
</dbReference>
<keyword evidence="3" id="KW-1185">Reference proteome</keyword>
<sequence>MPRHPISGLTSVPNPALAPRRRAYDDGMKILLTGATGYIGSSVLDVLRAHGHDVVAPVRSADAAQKATAAGATAVVGDVTDADWFTPLLQGVDAAIHTAAPADGTGPQFDSAVADAVIAAFGGTGKPYIHTGGLWIHGPSDDLTEQTPFNPPAIVAWREEVESRLAAAELALTIVEPGIVHGHGAGIPAMLGSAPRDGEGRLTVIGDGTQHWATVHVDDLAELYVRVIERSEPVGRVLGLSGHNATVTELGEALADGPVVPEGVEASRARLGAPFADALMLDQQGRGEKARSLGWTPTRPSLLEEIRAGAYGSAAQG</sequence>
<evidence type="ECO:0000313" key="3">
    <source>
        <dbReference type="Proteomes" id="UP000075357"/>
    </source>
</evidence>
<keyword evidence="2" id="KW-0560">Oxidoreductase</keyword>
<evidence type="ECO:0000313" key="2">
    <source>
        <dbReference type="EMBL" id="KXZ61308.1"/>
    </source>
</evidence>
<dbReference type="InterPro" id="IPR036291">
    <property type="entry name" value="NAD(P)-bd_dom_sf"/>
</dbReference>
<dbReference type="Proteomes" id="UP000075357">
    <property type="component" value="Unassembled WGS sequence"/>
</dbReference>
<dbReference type="AlphaFoldDB" id="A0A150HHR2"/>
<feature type="domain" description="NAD(P)-binding" evidence="1">
    <location>
        <begin position="34"/>
        <end position="182"/>
    </location>
</feature>
<dbReference type="EMBL" id="LRAD01000020">
    <property type="protein sequence ID" value="KXZ61308.1"/>
    <property type="molecule type" value="Genomic_DNA"/>
</dbReference>
<reference evidence="2 3" key="1">
    <citation type="submission" date="2016-01" db="EMBL/GenBank/DDBJ databases">
        <title>Draft genome sequences of Microbacterium laevaniformans LCDC 91-0039 and the type strain of Microbacterium hominis LCDC 84-209.</title>
        <authorList>
            <person name="Bernier A.-M."/>
            <person name="Bernard K."/>
        </authorList>
    </citation>
    <scope>NUCLEOTIDE SEQUENCE [LARGE SCALE GENOMIC DNA]</scope>
    <source>
        <strain evidence="2 3">LCDC 91-0039</strain>
    </source>
</reference>
<protein>
    <submittedName>
        <fullName evidence="2">GDP-L-fucose synthase</fullName>
        <ecNumber evidence="2">1.1.1.271</ecNumber>
    </submittedName>
</protein>
<dbReference type="Pfam" id="PF13460">
    <property type="entry name" value="NAD_binding_10"/>
    <property type="match status" value="1"/>
</dbReference>
<accession>A0A150HHR2</accession>
<dbReference type="PANTHER" id="PTHR48079">
    <property type="entry name" value="PROTEIN YEEZ"/>
    <property type="match status" value="1"/>
</dbReference>
<dbReference type="GO" id="GO:0050577">
    <property type="term" value="F:GDP-L-fucose synthase activity"/>
    <property type="evidence" value="ECO:0007669"/>
    <property type="project" value="UniProtKB-EC"/>
</dbReference>